<comment type="caution">
    <text evidence="1">The sequence shown here is derived from an EMBL/GenBank/DDBJ whole genome shotgun (WGS) entry which is preliminary data.</text>
</comment>
<evidence type="ECO:0000313" key="1">
    <source>
        <dbReference type="EMBL" id="NIZ41169.1"/>
    </source>
</evidence>
<keyword evidence="2" id="KW-1185">Reference proteome</keyword>
<gene>
    <name evidence="1" type="ORF">HCT14_06595</name>
</gene>
<name>A0A968GDS4_9SPIO</name>
<protein>
    <submittedName>
        <fullName evidence="1">Uncharacterized protein</fullName>
    </submittedName>
</protein>
<sequence length="216" mass="24963">MKRIIFSIITIFTLILNPVYSKMATSSVDNITGYIKRYNLEPYARHDDPLKIEIALAGPERTSAQIMKDELANTSSWDIFFGRSLQLLGEGTFWIDLSVTKMTFNEFLYDLVPRNVYAVRIDTADGVITRTLNPNDARIYRYRIEYVDTIPKSIKYHYVEHFRIPITKAEFLAIKNHTHFGIEIDTKGGVLGPSIVEKGKWQRYQSKLQSLLDFSL</sequence>
<dbReference type="AlphaFoldDB" id="A0A968GDS4"/>
<reference evidence="1 2" key="1">
    <citation type="submission" date="2020-03" db="EMBL/GenBank/DDBJ databases">
        <title>Spirochaetal bacteria isolated from arthropods constitute a novel genus Entomospira genus novum within the order Spirochaetales.</title>
        <authorList>
            <person name="Grana-Miraglia L."/>
            <person name="Sikutova S."/>
            <person name="Fingerle V."/>
            <person name="Sing A."/>
            <person name="Castillo-Ramirez S."/>
            <person name="Margos G."/>
            <person name="Rudolf I."/>
        </authorList>
    </citation>
    <scope>NUCLEOTIDE SEQUENCE [LARGE SCALE GENOMIC DNA]</scope>
    <source>
        <strain evidence="1 2">BR193</strain>
    </source>
</reference>
<organism evidence="1 2">
    <name type="scientific">Entomospira entomophila</name>
    <dbReference type="NCBI Taxonomy" id="2719988"/>
    <lineage>
        <taxon>Bacteria</taxon>
        <taxon>Pseudomonadati</taxon>
        <taxon>Spirochaetota</taxon>
        <taxon>Spirochaetia</taxon>
        <taxon>Spirochaetales</taxon>
        <taxon>Spirochaetaceae</taxon>
        <taxon>Entomospira</taxon>
    </lineage>
</organism>
<dbReference type="RefSeq" id="WP_167700738.1">
    <property type="nucleotide sequence ID" value="NZ_CP118174.1"/>
</dbReference>
<proteinExistence type="predicted"/>
<accession>A0A968GDS4</accession>
<dbReference type="EMBL" id="JAATLJ010000001">
    <property type="protein sequence ID" value="NIZ41169.1"/>
    <property type="molecule type" value="Genomic_DNA"/>
</dbReference>
<dbReference type="Proteomes" id="UP000711995">
    <property type="component" value="Unassembled WGS sequence"/>
</dbReference>
<evidence type="ECO:0000313" key="2">
    <source>
        <dbReference type="Proteomes" id="UP000711995"/>
    </source>
</evidence>